<dbReference type="SUPFAM" id="SSF51126">
    <property type="entry name" value="Pectin lyase-like"/>
    <property type="match status" value="1"/>
</dbReference>
<keyword evidence="4" id="KW-1185">Reference proteome</keyword>
<evidence type="ECO:0000313" key="3">
    <source>
        <dbReference type="EMBL" id="VGO19365.1"/>
    </source>
</evidence>
<reference evidence="3 4" key="1">
    <citation type="submission" date="2019-04" db="EMBL/GenBank/DDBJ databases">
        <authorList>
            <person name="Van Vliet M D."/>
        </authorList>
    </citation>
    <scope>NUCLEOTIDE SEQUENCE [LARGE SCALE GENOMIC DNA]</scope>
    <source>
        <strain evidence="3 4">F21</strain>
    </source>
</reference>
<organism evidence="3 4">
    <name type="scientific">Pontiella sulfatireligans</name>
    <dbReference type="NCBI Taxonomy" id="2750658"/>
    <lineage>
        <taxon>Bacteria</taxon>
        <taxon>Pseudomonadati</taxon>
        <taxon>Kiritimatiellota</taxon>
        <taxon>Kiritimatiellia</taxon>
        <taxon>Kiritimatiellales</taxon>
        <taxon>Pontiellaceae</taxon>
        <taxon>Pontiella</taxon>
    </lineage>
</organism>
<sequence length="755" mass="82874">MNSFIGKQMKNLTIIAGMLCTASAYAAEFYVATTGSDVSPGTLERPFASLQTAAQKMSAGDICFVRGGTYFQPLEIEEMKGAADHPFIFRAYQNETVVLDGTASITPDWDEWEDGIVKTAVEQDMWQLFEGNTPVDLARWPNASVSDGSIWDVHKSMRSTDRKWDNKLGRSESVTQPGIVFDRNHEGFGAQTLAETGKDFSGAIAVLNIGHWLTWARPVLEHKAGSNQFTYDPEGTRMLKFLEYCLYGLPALDHENEWWFDAKTKTLYFKPAPGQKPDLRGKVRDFNLVARNCAHVQFIGIDFFATTFLLDECENMLIEDSQLLYPSTHKFVLGELGWFSNKPPADGGNAMTLIYNSGEGDCGNVVRNCSIEYPNSPAIGLFSSGAVLENCYVHDVEWVVNSSGGAGALAGGDRVTVKNCTLHTTGASEGIRLGAGSTIEGNHIYNTSLLQHDGSAINIGTPSQPGTVARRNWVHDTKQQAMRFDSTTSTFGTDAAVVENVFFNVQDGTGGNKFKGDYQLFAKNTAFDCFVAIPKGFGATDVHNEHTLVCNNLVDHLVEWNMKSRTNGIPAEMMANMSGEGSVRRLLRDPDNFDFRPKKNVTGLIDQGVNICRADLPGEKIRFPGIEAVGQPDIGAYEAGAATYWIPGCRMETAATPVPKNGAQHVPLDTDLMFLHAYKMDSHKIYFGTSPDALKPIAEIKGFSNIVDPPELEPDKTYYWRVGANTGESERLSNVWKFTTGEGRSELAKASGLSF</sequence>
<dbReference type="PANTHER" id="PTHR36453:SF1">
    <property type="entry name" value="RIGHT HANDED BETA HELIX DOMAIN-CONTAINING PROTEIN"/>
    <property type="match status" value="1"/>
</dbReference>
<evidence type="ECO:0000313" key="4">
    <source>
        <dbReference type="Proteomes" id="UP000346198"/>
    </source>
</evidence>
<keyword evidence="1" id="KW-0732">Signal</keyword>
<dbReference type="Gene3D" id="2.60.40.10">
    <property type="entry name" value="Immunoglobulins"/>
    <property type="match status" value="1"/>
</dbReference>
<dbReference type="AlphaFoldDB" id="A0A6C2UGQ8"/>
<protein>
    <recommendedName>
        <fullName evidence="2">Right handed beta helix domain-containing protein</fullName>
    </recommendedName>
</protein>
<dbReference type="Proteomes" id="UP000346198">
    <property type="component" value="Unassembled WGS sequence"/>
</dbReference>
<dbReference type="InterPro" id="IPR039448">
    <property type="entry name" value="Beta_helix"/>
</dbReference>
<dbReference type="InterPro" id="IPR013783">
    <property type="entry name" value="Ig-like_fold"/>
</dbReference>
<name>A0A6C2UGQ8_9BACT</name>
<dbReference type="InterPro" id="IPR012334">
    <property type="entry name" value="Pectin_lyas_fold"/>
</dbReference>
<evidence type="ECO:0000256" key="1">
    <source>
        <dbReference type="SAM" id="SignalP"/>
    </source>
</evidence>
<feature type="signal peptide" evidence="1">
    <location>
        <begin position="1"/>
        <end position="26"/>
    </location>
</feature>
<evidence type="ECO:0000259" key="2">
    <source>
        <dbReference type="Pfam" id="PF13229"/>
    </source>
</evidence>
<feature type="chain" id="PRO_5025649584" description="Right handed beta helix domain-containing protein" evidence="1">
    <location>
        <begin position="27"/>
        <end position="755"/>
    </location>
</feature>
<gene>
    <name evidence="3" type="ORF">SCARR_01423</name>
</gene>
<feature type="domain" description="Right handed beta helix" evidence="2">
    <location>
        <begin position="362"/>
        <end position="489"/>
    </location>
</feature>
<dbReference type="InterPro" id="IPR011050">
    <property type="entry name" value="Pectin_lyase_fold/virulence"/>
</dbReference>
<dbReference type="PANTHER" id="PTHR36453">
    <property type="entry name" value="SECRETED PROTEIN-RELATED"/>
    <property type="match status" value="1"/>
</dbReference>
<proteinExistence type="predicted"/>
<dbReference type="EMBL" id="CAAHFH010000001">
    <property type="protein sequence ID" value="VGO19365.1"/>
    <property type="molecule type" value="Genomic_DNA"/>
</dbReference>
<dbReference type="Pfam" id="PF13229">
    <property type="entry name" value="Beta_helix"/>
    <property type="match status" value="1"/>
</dbReference>
<dbReference type="Gene3D" id="2.160.20.10">
    <property type="entry name" value="Single-stranded right-handed beta-helix, Pectin lyase-like"/>
    <property type="match status" value="2"/>
</dbReference>
<accession>A0A6C2UGQ8</accession>